<feature type="compositionally biased region" description="Low complexity" evidence="2">
    <location>
        <begin position="377"/>
        <end position="400"/>
    </location>
</feature>
<dbReference type="InParanoid" id="E9GU22"/>
<dbReference type="InterPro" id="IPR028816">
    <property type="entry name" value="Caprin"/>
</dbReference>
<name>E9GU22_DAPPU</name>
<keyword evidence="5" id="KW-1185">Reference proteome</keyword>
<feature type="region of interest" description="Disordered" evidence="2">
    <location>
        <begin position="421"/>
        <end position="440"/>
    </location>
</feature>
<protein>
    <recommendedName>
        <fullName evidence="3">Caprin-1 dimerization domain-containing protein</fullName>
    </recommendedName>
</protein>
<reference evidence="4 5" key="1">
    <citation type="journal article" date="2011" name="Science">
        <title>The ecoresponsive genome of Daphnia pulex.</title>
        <authorList>
            <person name="Colbourne J.K."/>
            <person name="Pfrender M.E."/>
            <person name="Gilbert D."/>
            <person name="Thomas W.K."/>
            <person name="Tucker A."/>
            <person name="Oakley T.H."/>
            <person name="Tokishita S."/>
            <person name="Aerts A."/>
            <person name="Arnold G.J."/>
            <person name="Basu M.K."/>
            <person name="Bauer D.J."/>
            <person name="Caceres C.E."/>
            <person name="Carmel L."/>
            <person name="Casola C."/>
            <person name="Choi J.H."/>
            <person name="Detter J.C."/>
            <person name="Dong Q."/>
            <person name="Dusheyko S."/>
            <person name="Eads B.D."/>
            <person name="Frohlich T."/>
            <person name="Geiler-Samerotte K.A."/>
            <person name="Gerlach D."/>
            <person name="Hatcher P."/>
            <person name="Jogdeo S."/>
            <person name="Krijgsveld J."/>
            <person name="Kriventseva E.V."/>
            <person name="Kultz D."/>
            <person name="Laforsch C."/>
            <person name="Lindquist E."/>
            <person name="Lopez J."/>
            <person name="Manak J.R."/>
            <person name="Muller J."/>
            <person name="Pangilinan J."/>
            <person name="Patwardhan R.P."/>
            <person name="Pitluck S."/>
            <person name="Pritham E.J."/>
            <person name="Rechtsteiner A."/>
            <person name="Rho M."/>
            <person name="Rogozin I.B."/>
            <person name="Sakarya O."/>
            <person name="Salamov A."/>
            <person name="Schaack S."/>
            <person name="Shapiro H."/>
            <person name="Shiga Y."/>
            <person name="Skalitzky C."/>
            <person name="Smith Z."/>
            <person name="Souvorov A."/>
            <person name="Sung W."/>
            <person name="Tang Z."/>
            <person name="Tsuchiya D."/>
            <person name="Tu H."/>
            <person name="Vos H."/>
            <person name="Wang M."/>
            <person name="Wolf Y.I."/>
            <person name="Yamagata H."/>
            <person name="Yamada T."/>
            <person name="Ye Y."/>
            <person name="Shaw J.R."/>
            <person name="Andrews J."/>
            <person name="Crease T.J."/>
            <person name="Tang H."/>
            <person name="Lucas S.M."/>
            <person name="Robertson H.M."/>
            <person name="Bork P."/>
            <person name="Koonin E.V."/>
            <person name="Zdobnov E.M."/>
            <person name="Grigoriev I.V."/>
            <person name="Lynch M."/>
            <person name="Boore J.L."/>
        </authorList>
    </citation>
    <scope>NUCLEOTIDE SEQUENCE [LARGE SCALE GENOMIC DNA]</scope>
</reference>
<evidence type="ECO:0000259" key="3">
    <source>
        <dbReference type="Pfam" id="PF18293"/>
    </source>
</evidence>
<evidence type="ECO:0000256" key="2">
    <source>
        <dbReference type="SAM" id="MobiDB-lite"/>
    </source>
</evidence>
<feature type="compositionally biased region" description="Gly residues" evidence="2">
    <location>
        <begin position="477"/>
        <end position="494"/>
    </location>
</feature>
<accession>E9GU22</accession>
<feature type="region of interest" description="Disordered" evidence="2">
    <location>
        <begin position="372"/>
        <end position="403"/>
    </location>
</feature>
<dbReference type="OrthoDB" id="10062814at2759"/>
<dbReference type="Proteomes" id="UP000000305">
    <property type="component" value="Unassembled WGS sequence"/>
</dbReference>
<dbReference type="HOGENOM" id="CLU_441643_0_0_1"/>
<feature type="compositionally biased region" description="Low complexity" evidence="2">
    <location>
        <begin position="554"/>
        <end position="584"/>
    </location>
</feature>
<dbReference type="PANTHER" id="PTHR22922:SF19">
    <property type="entry name" value="CAPRIN HOMOLOG"/>
    <property type="match status" value="1"/>
</dbReference>
<evidence type="ECO:0000313" key="4">
    <source>
        <dbReference type="EMBL" id="EFX76959.1"/>
    </source>
</evidence>
<gene>
    <name evidence="4" type="ORF">DAPPUDRAFT_306014</name>
</gene>
<proteinExistence type="inferred from homology"/>
<dbReference type="GO" id="GO:0005737">
    <property type="term" value="C:cytoplasm"/>
    <property type="evidence" value="ECO:0000318"/>
    <property type="project" value="GO_Central"/>
</dbReference>
<sequence>MPSIASNNTSVKVEKVSVLDLPESFKSANTVIEKKCRNLEKRKIRLDGYREELARGKGLSEEQQRATDRYDEVVANLELTKEFLTAFEKIGSETSKEEKKRKKKEIFERQQYELSRFKELFTIQEIFNCLCSPSAREDFLNGLHGSPQLTESDLQKLDTFYSLISIDRQNLPKKFNDAVANSATHFQHLMEGRNKEVAGSTYREIKDLVFSIINNGYFDWKAPPEVEPEPVEPEIVEPVMEKSEAFQTTHMETVYQNMPDEPTYVETGMEYIEPQVCLPLQPQVVPQAAAYFPVDIDTDFNFIQESMIDAKPVLPTIPATVPMPIQTAAHVPVSLASMDSAVVMVHSQMPHLAYPHYAASMYAAHAAPLVPGPPSMQLPTTQHQQQQQPPPQQMHQQQQPSNDLPVESVIQENPAPLTAQVEAQENRATASSPWAEEPQDDIPAFQQDQSRNESNTWTNSNYRSNDQGTDGRRGGYRGRGNGGPRGGSRGGGSGYYNNSRGGYGGGDRQGNGERNYQNNDRHQGNGGDRNGMERGSYQGGERSYQSNNGGGRYQGNNGERNYNQGGSYRSSGDRGGNSSYAPRGNSGGYRGGPPRGAPRGSSRGSGGNYDGRNTAYAKE</sequence>
<organism evidence="4 5">
    <name type="scientific">Daphnia pulex</name>
    <name type="common">Water flea</name>
    <dbReference type="NCBI Taxonomy" id="6669"/>
    <lineage>
        <taxon>Eukaryota</taxon>
        <taxon>Metazoa</taxon>
        <taxon>Ecdysozoa</taxon>
        <taxon>Arthropoda</taxon>
        <taxon>Crustacea</taxon>
        <taxon>Branchiopoda</taxon>
        <taxon>Diplostraca</taxon>
        <taxon>Cladocera</taxon>
        <taxon>Anomopoda</taxon>
        <taxon>Daphniidae</taxon>
        <taxon>Daphnia</taxon>
    </lineage>
</organism>
<feature type="region of interest" description="Disordered" evidence="2">
    <location>
        <begin position="445"/>
        <end position="619"/>
    </location>
</feature>
<dbReference type="eggNOG" id="ENOG502QUGC">
    <property type="taxonomic scope" value="Eukaryota"/>
</dbReference>
<evidence type="ECO:0000256" key="1">
    <source>
        <dbReference type="ARBA" id="ARBA00007950"/>
    </source>
</evidence>
<feature type="domain" description="Caprin-1 dimerization" evidence="3">
    <location>
        <begin position="103"/>
        <end position="219"/>
    </location>
</feature>
<dbReference type="AlphaFoldDB" id="E9GU22"/>
<dbReference type="InterPro" id="IPR041637">
    <property type="entry name" value="Caprin-1_dimer"/>
</dbReference>
<comment type="similarity">
    <text evidence="1">Belongs to the caprin family.</text>
</comment>
<dbReference type="OMA" id="QTFTNQH"/>
<feature type="compositionally biased region" description="Polar residues" evidence="2">
    <location>
        <begin position="446"/>
        <end position="468"/>
    </location>
</feature>
<dbReference type="EMBL" id="GL732565">
    <property type="protein sequence ID" value="EFX76959.1"/>
    <property type="molecule type" value="Genomic_DNA"/>
</dbReference>
<dbReference type="Pfam" id="PF18293">
    <property type="entry name" value="Caprin-1_dimer"/>
    <property type="match status" value="1"/>
</dbReference>
<feature type="compositionally biased region" description="Polar residues" evidence="2">
    <location>
        <begin position="421"/>
        <end position="432"/>
    </location>
</feature>
<dbReference type="GO" id="GO:0003723">
    <property type="term" value="F:RNA binding"/>
    <property type="evidence" value="ECO:0000318"/>
    <property type="project" value="GO_Central"/>
</dbReference>
<evidence type="ECO:0000313" key="5">
    <source>
        <dbReference type="Proteomes" id="UP000000305"/>
    </source>
</evidence>
<dbReference type="PANTHER" id="PTHR22922">
    <property type="entry name" value="GPI-ANCHORED PROTEIN P137"/>
    <property type="match status" value="1"/>
</dbReference>
<feature type="compositionally biased region" description="Gly residues" evidence="2">
    <location>
        <begin position="585"/>
        <end position="594"/>
    </location>
</feature>
<dbReference type="STRING" id="6669.E9GU22"/>
<dbReference type="KEGG" id="dpx:DAPPUDRAFT_306014"/>